<protein>
    <submittedName>
        <fullName evidence="1">Uncharacterized protein</fullName>
    </submittedName>
</protein>
<proteinExistence type="predicted"/>
<gene>
    <name evidence="1" type="ORF">KXV57_002490</name>
</gene>
<comment type="caution">
    <text evidence="1">The sequence shown here is derived from an EMBL/GenBank/DDBJ whole genome shotgun (WGS) entry which is preliminary data.</text>
</comment>
<accession>A0A9P8NL43</accession>
<evidence type="ECO:0000313" key="2">
    <source>
        <dbReference type="Proteomes" id="UP000813423"/>
    </source>
</evidence>
<dbReference type="EMBL" id="JAIBSC010000016">
    <property type="protein sequence ID" value="KAH1908997.1"/>
    <property type="molecule type" value="Genomic_DNA"/>
</dbReference>
<organism evidence="1 2">
    <name type="scientific">Aspergillus fumigatus</name>
    <name type="common">Neosartorya fumigata</name>
    <dbReference type="NCBI Taxonomy" id="746128"/>
    <lineage>
        <taxon>Eukaryota</taxon>
        <taxon>Fungi</taxon>
        <taxon>Dikarya</taxon>
        <taxon>Ascomycota</taxon>
        <taxon>Pezizomycotina</taxon>
        <taxon>Eurotiomycetes</taxon>
        <taxon>Eurotiomycetidae</taxon>
        <taxon>Eurotiales</taxon>
        <taxon>Aspergillaceae</taxon>
        <taxon>Aspergillus</taxon>
        <taxon>Aspergillus subgen. Fumigati</taxon>
    </lineage>
</organism>
<dbReference type="AlphaFoldDB" id="A0A9P8NL43"/>
<evidence type="ECO:0000313" key="1">
    <source>
        <dbReference type="EMBL" id="KAH1908997.1"/>
    </source>
</evidence>
<reference evidence="1" key="1">
    <citation type="submission" date="2021-08" db="EMBL/GenBank/DDBJ databases">
        <title>Global Aspergillus fumigatus from environmental and clinical sources.</title>
        <authorList>
            <person name="Barber A."/>
            <person name="Sae-Ong T."/>
        </authorList>
    </citation>
    <scope>NUCLEOTIDE SEQUENCE</scope>
    <source>
        <strain evidence="1">NRZ-2016-071</strain>
    </source>
</reference>
<sequence length="170" mass="18708">MRHEGVKGFPHGGLVSGGRTNHRALRAAWGRQQRAPFWQESPACSCRPGVTETPAAEEGTRIPKVLQVLTRRLAPACLQELDTVCFLPGSCHMQIGVDIQVECSVGSVSAGRVPAIDGCSRCKWDNHMPPHRHQWAPRIRDMTVRGQCASSNSPFTDIQRFTVVTWSPNA</sequence>
<dbReference type="Proteomes" id="UP000813423">
    <property type="component" value="Unassembled WGS sequence"/>
</dbReference>
<name>A0A9P8NL43_ASPFM</name>